<dbReference type="CDD" id="cd23767">
    <property type="entry name" value="IQCD"/>
    <property type="match status" value="1"/>
</dbReference>
<feature type="region of interest" description="Disordered" evidence="13">
    <location>
        <begin position="1"/>
        <end position="21"/>
    </location>
</feature>
<evidence type="ECO:0000256" key="5">
    <source>
        <dbReference type="ARBA" id="ARBA00022490"/>
    </source>
</evidence>
<dbReference type="InterPro" id="IPR042815">
    <property type="entry name" value="DRC10"/>
</dbReference>
<evidence type="ECO:0000256" key="7">
    <source>
        <dbReference type="ARBA" id="ARBA00023069"/>
    </source>
</evidence>
<comment type="function">
    <text evidence="1">Component of the nexin-dynein regulatory complex (N-DRC), a key regulator of ciliary/flagellar motility which maintains the alignment and integrity of the distal axoneme and regulates microtubule sliding in motile axonemes.</text>
</comment>
<comment type="subunit">
    <text evidence="11">Component of the nexin-dynein regulatory complex (N-DRC). Interacts with CFAP52.</text>
</comment>
<evidence type="ECO:0000256" key="4">
    <source>
        <dbReference type="ARBA" id="ARBA00021752"/>
    </source>
</evidence>
<evidence type="ECO:0000256" key="3">
    <source>
        <dbReference type="ARBA" id="ARBA00009071"/>
    </source>
</evidence>
<evidence type="ECO:0000256" key="9">
    <source>
        <dbReference type="ARBA" id="ARBA00023273"/>
    </source>
</evidence>
<dbReference type="Gene3D" id="1.20.5.190">
    <property type="match status" value="1"/>
</dbReference>
<dbReference type="PANTHER" id="PTHR31598">
    <property type="entry name" value="IQ DOMAIN-CONTAINING PROTEIN D"/>
    <property type="match status" value="1"/>
</dbReference>
<evidence type="ECO:0000256" key="2">
    <source>
        <dbReference type="ARBA" id="ARBA00004611"/>
    </source>
</evidence>
<keyword evidence="9" id="KW-0966">Cell projection</keyword>
<evidence type="ECO:0000256" key="1">
    <source>
        <dbReference type="ARBA" id="ARBA00003029"/>
    </source>
</evidence>
<reference evidence="14 15" key="1">
    <citation type="journal article" date="2023" name="Genes (Basel)">
        <title>Chromosome-Level Genome Assembly and Circadian Gene Repertoire of the Patagonia Blennie Eleginops maclovinus-The Closest Ancestral Proxy of Antarctic Cryonotothenioids.</title>
        <authorList>
            <person name="Cheng C.C."/>
            <person name="Rivera-Colon A.G."/>
            <person name="Minhas B.F."/>
            <person name="Wilson L."/>
            <person name="Rayamajhi N."/>
            <person name="Vargas-Chacoff L."/>
            <person name="Catchen J.M."/>
        </authorList>
    </citation>
    <scope>NUCLEOTIDE SEQUENCE [LARGE SCALE GENOMIC DNA]</scope>
    <source>
        <strain evidence="14">JMC-PN-2008</strain>
    </source>
</reference>
<comment type="caution">
    <text evidence="14">The sequence shown here is derived from an EMBL/GenBank/DDBJ whole genome shotgun (WGS) entry which is preliminary data.</text>
</comment>
<keyword evidence="15" id="KW-1185">Reference proteome</keyword>
<dbReference type="AlphaFoldDB" id="A0AAN8AT84"/>
<keyword evidence="8" id="KW-0206">Cytoskeleton</keyword>
<keyword evidence="12" id="KW-0175">Coiled coil</keyword>
<evidence type="ECO:0000313" key="15">
    <source>
        <dbReference type="Proteomes" id="UP001346869"/>
    </source>
</evidence>
<organism evidence="14 15">
    <name type="scientific">Eleginops maclovinus</name>
    <name type="common">Patagonian blennie</name>
    <name type="synonym">Eleginus maclovinus</name>
    <dbReference type="NCBI Taxonomy" id="56733"/>
    <lineage>
        <taxon>Eukaryota</taxon>
        <taxon>Metazoa</taxon>
        <taxon>Chordata</taxon>
        <taxon>Craniata</taxon>
        <taxon>Vertebrata</taxon>
        <taxon>Euteleostomi</taxon>
        <taxon>Actinopterygii</taxon>
        <taxon>Neopterygii</taxon>
        <taxon>Teleostei</taxon>
        <taxon>Neoteleostei</taxon>
        <taxon>Acanthomorphata</taxon>
        <taxon>Eupercaria</taxon>
        <taxon>Perciformes</taxon>
        <taxon>Notothenioidei</taxon>
        <taxon>Eleginopidae</taxon>
        <taxon>Eleginops</taxon>
    </lineage>
</organism>
<keyword evidence="5" id="KW-0963">Cytoplasm</keyword>
<dbReference type="Pfam" id="PF00612">
    <property type="entry name" value="IQ"/>
    <property type="match status" value="1"/>
</dbReference>
<dbReference type="Proteomes" id="UP001346869">
    <property type="component" value="Unassembled WGS sequence"/>
</dbReference>
<dbReference type="EMBL" id="JAUZQC010000005">
    <property type="protein sequence ID" value="KAK5871408.1"/>
    <property type="molecule type" value="Genomic_DNA"/>
</dbReference>
<evidence type="ECO:0000256" key="6">
    <source>
        <dbReference type="ARBA" id="ARBA00022846"/>
    </source>
</evidence>
<name>A0AAN8AT84_ELEMC</name>
<proteinExistence type="inferred from homology"/>
<comment type="subcellular location">
    <subcellularLocation>
        <location evidence="2">Cytoplasm</location>
        <location evidence="2">Cytoskeleton</location>
        <location evidence="2">Flagellum axoneme</location>
    </subcellularLocation>
</comment>
<evidence type="ECO:0000256" key="12">
    <source>
        <dbReference type="SAM" id="Coils"/>
    </source>
</evidence>
<dbReference type="PROSITE" id="PS50096">
    <property type="entry name" value="IQ"/>
    <property type="match status" value="1"/>
</dbReference>
<evidence type="ECO:0000256" key="8">
    <source>
        <dbReference type="ARBA" id="ARBA00023212"/>
    </source>
</evidence>
<reference evidence="14 15" key="2">
    <citation type="journal article" date="2023" name="Mol. Biol. Evol.">
        <title>Genomics of Secondarily Temperate Adaptation in the Only Non-Antarctic Icefish.</title>
        <authorList>
            <person name="Rivera-Colon A.G."/>
            <person name="Rayamajhi N."/>
            <person name="Minhas B.F."/>
            <person name="Madrigal G."/>
            <person name="Bilyk K.T."/>
            <person name="Yoon V."/>
            <person name="Hune M."/>
            <person name="Gregory S."/>
            <person name="Cheng C.H.C."/>
            <person name="Catchen J.M."/>
        </authorList>
    </citation>
    <scope>NUCLEOTIDE SEQUENCE [LARGE SCALE GENOMIC DNA]</scope>
    <source>
        <strain evidence="14">JMC-PN-2008</strain>
    </source>
</reference>
<feature type="region of interest" description="Disordered" evidence="13">
    <location>
        <begin position="375"/>
        <end position="395"/>
    </location>
</feature>
<gene>
    <name evidence="14" type="ORF">PBY51_004292</name>
</gene>
<evidence type="ECO:0000256" key="11">
    <source>
        <dbReference type="ARBA" id="ARBA00046836"/>
    </source>
</evidence>
<protein>
    <recommendedName>
        <fullName evidence="4">Dynein regulatory complex protein 10</fullName>
    </recommendedName>
    <alternativeName>
        <fullName evidence="10">IQ domain-containing protein D</fullName>
    </alternativeName>
</protein>
<evidence type="ECO:0000256" key="13">
    <source>
        <dbReference type="SAM" id="MobiDB-lite"/>
    </source>
</evidence>
<dbReference type="SMART" id="SM00015">
    <property type="entry name" value="IQ"/>
    <property type="match status" value="1"/>
</dbReference>
<dbReference type="InterPro" id="IPR000048">
    <property type="entry name" value="IQ_motif_EF-hand-BS"/>
</dbReference>
<feature type="coiled-coil region" evidence="12">
    <location>
        <begin position="255"/>
        <end position="332"/>
    </location>
</feature>
<dbReference type="PANTHER" id="PTHR31598:SF1">
    <property type="entry name" value="DYNEIN REGULATORY COMPLEX PROTEIN 10"/>
    <property type="match status" value="1"/>
</dbReference>
<keyword evidence="7" id="KW-0969">Cilium</keyword>
<evidence type="ECO:0000256" key="10">
    <source>
        <dbReference type="ARBA" id="ARBA00032180"/>
    </source>
</evidence>
<evidence type="ECO:0000313" key="14">
    <source>
        <dbReference type="EMBL" id="KAK5871408.1"/>
    </source>
</evidence>
<sequence>MSAKRSTVLGKTQLEDAPANHELPQRKALSLEAQRISNILKNCISGVEFVAILPSLLQLNSLSSVVDKELSIALHEHQLLEKRLETLECLKQGSDREQGSKAMARLEKDTKNSLRDLFRLAKAHPEAIAGLKAELGMKPALGESEYNLITELKKFQRRVVEKLLTTVDEELRHQLVLIKTSCNTHHLKSLASSQESQATSIQQLDANISTMNERVQYQQRYLKDINTYISLHLTKKSQAHTAALRMKISSKPQGIDQLNSLLNKLMFENRQAERVIQEKNEKVETEIENLLHHFDTEMEEKQAKLELNRMDYEREEEELKMLEKLFSVLEVECTQIQEKRRLAEEKRREEVKDLELKTKAAIIAQAWWRGYSTRKALKNKGKSKKAKKGKGKKTK</sequence>
<accession>A0AAN8AT84</accession>
<keyword evidence="6" id="KW-0282">Flagellum</keyword>
<comment type="similarity">
    <text evidence="3">Belongs to the DRC10 family.</text>
</comment>